<dbReference type="InParanoid" id="A0A0C2WUZ1"/>
<dbReference type="HOGENOM" id="CLU_2454253_0_0_1"/>
<evidence type="ECO:0000313" key="3">
    <source>
        <dbReference type="Proteomes" id="UP000054549"/>
    </source>
</evidence>
<evidence type="ECO:0000256" key="1">
    <source>
        <dbReference type="SAM" id="MobiDB-lite"/>
    </source>
</evidence>
<feature type="region of interest" description="Disordered" evidence="1">
    <location>
        <begin position="32"/>
        <end position="69"/>
    </location>
</feature>
<keyword evidence="3" id="KW-1185">Reference proteome</keyword>
<evidence type="ECO:0000313" key="2">
    <source>
        <dbReference type="EMBL" id="KIL60611.1"/>
    </source>
</evidence>
<reference evidence="2 3" key="1">
    <citation type="submission" date="2014-04" db="EMBL/GenBank/DDBJ databases">
        <title>Evolutionary Origins and Diversification of the Mycorrhizal Mutualists.</title>
        <authorList>
            <consortium name="DOE Joint Genome Institute"/>
            <consortium name="Mycorrhizal Genomics Consortium"/>
            <person name="Kohler A."/>
            <person name="Kuo A."/>
            <person name="Nagy L.G."/>
            <person name="Floudas D."/>
            <person name="Copeland A."/>
            <person name="Barry K.W."/>
            <person name="Cichocki N."/>
            <person name="Veneault-Fourrey C."/>
            <person name="LaButti K."/>
            <person name="Lindquist E.A."/>
            <person name="Lipzen A."/>
            <person name="Lundell T."/>
            <person name="Morin E."/>
            <person name="Murat C."/>
            <person name="Riley R."/>
            <person name="Ohm R."/>
            <person name="Sun H."/>
            <person name="Tunlid A."/>
            <person name="Henrissat B."/>
            <person name="Grigoriev I.V."/>
            <person name="Hibbett D.S."/>
            <person name="Martin F."/>
        </authorList>
    </citation>
    <scope>NUCLEOTIDE SEQUENCE [LARGE SCALE GENOMIC DNA]</scope>
    <source>
        <strain evidence="2 3">Koide BX008</strain>
    </source>
</reference>
<dbReference type="AlphaFoldDB" id="A0A0C2WUZ1"/>
<dbReference type="OrthoDB" id="331699at2759"/>
<gene>
    <name evidence="2" type="ORF">M378DRAFT_14063</name>
</gene>
<proteinExistence type="predicted"/>
<sequence>MANVSHSVAEESKGVGFNDKLLRTVRELSDPRYHNIMPTRTGGGSSSEHSPKKTATIVKEREAPSQIQESWRMDDSYSLQFRPAVIGTL</sequence>
<dbReference type="EMBL" id="KN818296">
    <property type="protein sequence ID" value="KIL60611.1"/>
    <property type="molecule type" value="Genomic_DNA"/>
</dbReference>
<accession>A0A0C2WUZ1</accession>
<protein>
    <submittedName>
        <fullName evidence="2">Uncharacterized protein</fullName>
    </submittedName>
</protein>
<name>A0A0C2WUZ1_AMAMK</name>
<dbReference type="Proteomes" id="UP000054549">
    <property type="component" value="Unassembled WGS sequence"/>
</dbReference>
<organism evidence="2 3">
    <name type="scientific">Amanita muscaria (strain Koide BX008)</name>
    <dbReference type="NCBI Taxonomy" id="946122"/>
    <lineage>
        <taxon>Eukaryota</taxon>
        <taxon>Fungi</taxon>
        <taxon>Dikarya</taxon>
        <taxon>Basidiomycota</taxon>
        <taxon>Agaricomycotina</taxon>
        <taxon>Agaricomycetes</taxon>
        <taxon>Agaricomycetidae</taxon>
        <taxon>Agaricales</taxon>
        <taxon>Pluteineae</taxon>
        <taxon>Amanitaceae</taxon>
        <taxon>Amanita</taxon>
    </lineage>
</organism>